<accession>A0ABP0ZTX4</accession>
<proteinExistence type="predicted"/>
<reference evidence="3 4" key="1">
    <citation type="submission" date="2024-03" db="EMBL/GenBank/DDBJ databases">
        <authorList>
            <person name="Brejova B."/>
        </authorList>
    </citation>
    <scope>NUCLEOTIDE SEQUENCE [LARGE SCALE GENOMIC DNA]</scope>
    <source>
        <strain evidence="3 4">CBS 14171</strain>
    </source>
</reference>
<feature type="region of interest" description="Disordered" evidence="2">
    <location>
        <begin position="291"/>
        <end position="323"/>
    </location>
</feature>
<feature type="compositionally biased region" description="Acidic residues" evidence="2">
    <location>
        <begin position="299"/>
        <end position="321"/>
    </location>
</feature>
<sequence>MGESESKNPGEAALAVFILVLKIERSVLEYIANVARCIEGQDFPPMRGVSFIGCNNEVVSKFEGYIQIADKYISQIEGLTTYKHYLQVFEAMHSLFYAELAEILKRARRELDDKSSISKSVINHFFLEERIDQTIEELHQQFSELKQLNGMTKKASQKRIDKFRFFRYPDAHSKMKTFERKVQSCYAKYPDAQDQGLFELSLERATMFITIDQPKYDQLQNSILQAILDREGDMSSRSFTDDEIKIIELMEYLTAHLHFVPTLVAILERLDMCASKYKLLLWHMQRAAHHRHHRHHHEEEEDDDYDDGEDEDEDGVVDDGDPPSVLVKSDFSNRVLQILTPTTQKLIQVGTVGLSKYTNYLLAVKFLVQWQELADTFISRIRLPNATVLSEAEDLIKLHGLSNNYLDDLSAVVRLMTDRQHANNDTNKIMGKNREEFEHLDETLKQDTFRILEEAKILDLQNRMVNCKLLKFRAHQSVA</sequence>
<dbReference type="GeneID" id="92210764"/>
<dbReference type="EMBL" id="OZ022411">
    <property type="protein sequence ID" value="CAK9441700.1"/>
    <property type="molecule type" value="Genomic_DNA"/>
</dbReference>
<evidence type="ECO:0000313" key="3">
    <source>
        <dbReference type="EMBL" id="CAK9441700.1"/>
    </source>
</evidence>
<evidence type="ECO:0000313" key="4">
    <source>
        <dbReference type="Proteomes" id="UP001497383"/>
    </source>
</evidence>
<keyword evidence="1" id="KW-0175">Coiled coil</keyword>
<feature type="coiled-coil region" evidence="1">
    <location>
        <begin position="97"/>
        <end position="148"/>
    </location>
</feature>
<keyword evidence="4" id="KW-1185">Reference proteome</keyword>
<dbReference type="Proteomes" id="UP001497383">
    <property type="component" value="Chromosome 7"/>
</dbReference>
<gene>
    <name evidence="3" type="ORF">LODBEIA_P55680</name>
</gene>
<protein>
    <submittedName>
        <fullName evidence="3">Uncharacterized protein</fullName>
    </submittedName>
</protein>
<organism evidence="3 4">
    <name type="scientific">Lodderomyces beijingensis</name>
    <dbReference type="NCBI Taxonomy" id="1775926"/>
    <lineage>
        <taxon>Eukaryota</taxon>
        <taxon>Fungi</taxon>
        <taxon>Dikarya</taxon>
        <taxon>Ascomycota</taxon>
        <taxon>Saccharomycotina</taxon>
        <taxon>Pichiomycetes</taxon>
        <taxon>Debaryomycetaceae</taxon>
        <taxon>Candida/Lodderomyces clade</taxon>
        <taxon>Lodderomyces</taxon>
    </lineage>
</organism>
<evidence type="ECO:0000256" key="1">
    <source>
        <dbReference type="SAM" id="Coils"/>
    </source>
</evidence>
<name>A0ABP0ZTX4_9ASCO</name>
<dbReference type="RefSeq" id="XP_066832506.1">
    <property type="nucleotide sequence ID" value="XM_066975914.1"/>
</dbReference>
<evidence type="ECO:0000256" key="2">
    <source>
        <dbReference type="SAM" id="MobiDB-lite"/>
    </source>
</evidence>